<name>A0A4D6N0C5_VIGUN</name>
<sequence length="205" mass="21299">MMCSQIPSVRNLKGALEAKALNLVKNGAMVESVPGPLSRKGSLADGSLNSSPGEGERLRCGGGGNLAGAEENEGAAFVEWGGGIGEEREVWLRARWTEEGGGMRRGRETVEVSERGAFGAGQETVGGGVGERMVEELEARGAEEGGVEEEDAGGADAAAHAANPEAVEETVVLRGTVGAFEIGDGVRRRRSGFGLGKVHDNGYWF</sequence>
<dbReference type="Proteomes" id="UP000501690">
    <property type="component" value="Linkage Group LG9"/>
</dbReference>
<organism evidence="2 3">
    <name type="scientific">Vigna unguiculata</name>
    <name type="common">Cowpea</name>
    <dbReference type="NCBI Taxonomy" id="3917"/>
    <lineage>
        <taxon>Eukaryota</taxon>
        <taxon>Viridiplantae</taxon>
        <taxon>Streptophyta</taxon>
        <taxon>Embryophyta</taxon>
        <taxon>Tracheophyta</taxon>
        <taxon>Spermatophyta</taxon>
        <taxon>Magnoliopsida</taxon>
        <taxon>eudicotyledons</taxon>
        <taxon>Gunneridae</taxon>
        <taxon>Pentapetalae</taxon>
        <taxon>rosids</taxon>
        <taxon>fabids</taxon>
        <taxon>Fabales</taxon>
        <taxon>Fabaceae</taxon>
        <taxon>Papilionoideae</taxon>
        <taxon>50 kb inversion clade</taxon>
        <taxon>NPAAA clade</taxon>
        <taxon>indigoferoid/millettioid clade</taxon>
        <taxon>Phaseoleae</taxon>
        <taxon>Vigna</taxon>
    </lineage>
</organism>
<gene>
    <name evidence="2" type="ORF">DEO72_LG9g2240</name>
</gene>
<feature type="region of interest" description="Disordered" evidence="1">
    <location>
        <begin position="34"/>
        <end position="55"/>
    </location>
</feature>
<evidence type="ECO:0000313" key="2">
    <source>
        <dbReference type="EMBL" id="QCE07223.1"/>
    </source>
</evidence>
<proteinExistence type="predicted"/>
<dbReference type="AlphaFoldDB" id="A0A4D6N0C5"/>
<evidence type="ECO:0000313" key="3">
    <source>
        <dbReference type="Proteomes" id="UP000501690"/>
    </source>
</evidence>
<accession>A0A4D6N0C5</accession>
<reference evidence="2 3" key="1">
    <citation type="submission" date="2019-04" db="EMBL/GenBank/DDBJ databases">
        <title>An improved genome assembly and genetic linkage map for asparagus bean, Vigna unguiculata ssp. sesquipedialis.</title>
        <authorList>
            <person name="Xia Q."/>
            <person name="Zhang R."/>
            <person name="Dong Y."/>
        </authorList>
    </citation>
    <scope>NUCLEOTIDE SEQUENCE [LARGE SCALE GENOMIC DNA]</scope>
    <source>
        <tissue evidence="2">Leaf</tissue>
    </source>
</reference>
<dbReference type="EMBL" id="CP039353">
    <property type="protein sequence ID" value="QCE07223.1"/>
    <property type="molecule type" value="Genomic_DNA"/>
</dbReference>
<evidence type="ECO:0000256" key="1">
    <source>
        <dbReference type="SAM" id="MobiDB-lite"/>
    </source>
</evidence>
<protein>
    <submittedName>
        <fullName evidence="2">Uncharacterized protein</fullName>
    </submittedName>
</protein>
<keyword evidence="3" id="KW-1185">Reference proteome</keyword>